<feature type="region of interest" description="Disordered" evidence="1">
    <location>
        <begin position="163"/>
        <end position="224"/>
    </location>
</feature>
<evidence type="ECO:0000313" key="3">
    <source>
        <dbReference type="Proteomes" id="UP000178129"/>
    </source>
</evidence>
<proteinExistence type="predicted"/>
<name>A0A1E1KP92_9HELO</name>
<feature type="compositionally biased region" description="Basic and acidic residues" evidence="1">
    <location>
        <begin position="121"/>
        <end position="130"/>
    </location>
</feature>
<sequence length="340" mass="38006">MAPAKRYGIKTLSEIEIILTDVGTDDISDQYDEHQRNDVVAAVKGTRQAYGQSQRQQHDNQQEFNGQDSAGIENSDWEPFEGFRVGVPKPPDMKELDGVNPLPKIGATEEGDTDAASLRQKQKENERFTTESEDGEAYRHPQRYWYLGFGSYALEAQLLSQQQGNQQSQAGQQSAVNSDSEWENFDTKPITKHNLTKEGTSTPKEPEVLRNASKNRTPDSSKAHAPKLSLKAIVFTADDETLLARQTPGVSIQQLEALSAHLNNTLIPETNALFNADFSDLAARDEAHELLSQRVWREVTHESRLAATKDPEARTLKKGLVGETQYAAHRLYDALEMARK</sequence>
<organism evidence="2 3">
    <name type="scientific">Rhynchosporium graminicola</name>
    <dbReference type="NCBI Taxonomy" id="2792576"/>
    <lineage>
        <taxon>Eukaryota</taxon>
        <taxon>Fungi</taxon>
        <taxon>Dikarya</taxon>
        <taxon>Ascomycota</taxon>
        <taxon>Pezizomycotina</taxon>
        <taxon>Leotiomycetes</taxon>
        <taxon>Helotiales</taxon>
        <taxon>Ploettnerulaceae</taxon>
        <taxon>Rhynchosporium</taxon>
    </lineage>
</organism>
<dbReference type="Proteomes" id="UP000178129">
    <property type="component" value="Unassembled WGS sequence"/>
</dbReference>
<protein>
    <submittedName>
        <fullName evidence="2">Uncharacterized protein</fullName>
    </submittedName>
</protein>
<reference evidence="3" key="1">
    <citation type="submission" date="2016-03" db="EMBL/GenBank/DDBJ databases">
        <authorList>
            <person name="Ploux O."/>
        </authorList>
    </citation>
    <scope>NUCLEOTIDE SEQUENCE [LARGE SCALE GENOMIC DNA]</scope>
    <source>
        <strain evidence="3">UK7</strain>
    </source>
</reference>
<gene>
    <name evidence="2" type="ORF">RCO7_01645</name>
</gene>
<feature type="compositionally biased region" description="Low complexity" evidence="1">
    <location>
        <begin position="163"/>
        <end position="175"/>
    </location>
</feature>
<dbReference type="InParanoid" id="A0A1E1KP92"/>
<accession>A0A1E1KP92</accession>
<feature type="region of interest" description="Disordered" evidence="1">
    <location>
        <begin position="44"/>
        <end position="82"/>
    </location>
</feature>
<feature type="region of interest" description="Disordered" evidence="1">
    <location>
        <begin position="103"/>
        <end position="136"/>
    </location>
</feature>
<keyword evidence="3" id="KW-1185">Reference proteome</keyword>
<evidence type="ECO:0000256" key="1">
    <source>
        <dbReference type="SAM" id="MobiDB-lite"/>
    </source>
</evidence>
<comment type="caution">
    <text evidence="2">The sequence shown here is derived from an EMBL/GenBank/DDBJ whole genome shotgun (WGS) entry which is preliminary data.</text>
</comment>
<evidence type="ECO:0000313" key="2">
    <source>
        <dbReference type="EMBL" id="CZS99847.1"/>
    </source>
</evidence>
<dbReference type="AlphaFoldDB" id="A0A1E1KP92"/>
<dbReference type="EMBL" id="FJUW01000018">
    <property type="protein sequence ID" value="CZS99847.1"/>
    <property type="molecule type" value="Genomic_DNA"/>
</dbReference>